<name>A0ACC0XYZ1_9ROSI</name>
<sequence length="105" mass="11943">MSITRKIPAKSNSKSRTLFETTLNCFFTAVDSIFESYIPKQASFVFLTSNPVLYNLYANNISTLMNSCIWKTLVFVYFKHSSHLHKPPIACSSLSLFFFSSYSSS</sequence>
<gene>
    <name evidence="1" type="ORF">Pint_08325</name>
</gene>
<comment type="caution">
    <text evidence="1">The sequence shown here is derived from an EMBL/GenBank/DDBJ whole genome shotgun (WGS) entry which is preliminary data.</text>
</comment>
<evidence type="ECO:0000313" key="1">
    <source>
        <dbReference type="EMBL" id="KAJ0025783.1"/>
    </source>
</evidence>
<protein>
    <submittedName>
        <fullName evidence="1">Uncharacterized protein</fullName>
    </submittedName>
</protein>
<dbReference type="Proteomes" id="UP001163603">
    <property type="component" value="Chromosome 10"/>
</dbReference>
<proteinExistence type="predicted"/>
<dbReference type="EMBL" id="CM047745">
    <property type="protein sequence ID" value="KAJ0025783.1"/>
    <property type="molecule type" value="Genomic_DNA"/>
</dbReference>
<evidence type="ECO:0000313" key="2">
    <source>
        <dbReference type="Proteomes" id="UP001163603"/>
    </source>
</evidence>
<accession>A0ACC0XYZ1</accession>
<keyword evidence="2" id="KW-1185">Reference proteome</keyword>
<reference evidence="2" key="1">
    <citation type="journal article" date="2023" name="G3 (Bethesda)">
        <title>Genome assembly and association tests identify interacting loci associated with vigor, precocity, and sex in interspecific pistachio rootstocks.</title>
        <authorList>
            <person name="Palmer W."/>
            <person name="Jacygrad E."/>
            <person name="Sagayaradj S."/>
            <person name="Cavanaugh K."/>
            <person name="Han R."/>
            <person name="Bertier L."/>
            <person name="Beede B."/>
            <person name="Kafkas S."/>
            <person name="Golino D."/>
            <person name="Preece J."/>
            <person name="Michelmore R."/>
        </authorList>
    </citation>
    <scope>NUCLEOTIDE SEQUENCE [LARGE SCALE GENOMIC DNA]</scope>
</reference>
<organism evidence="1 2">
    <name type="scientific">Pistacia integerrima</name>
    <dbReference type="NCBI Taxonomy" id="434235"/>
    <lineage>
        <taxon>Eukaryota</taxon>
        <taxon>Viridiplantae</taxon>
        <taxon>Streptophyta</taxon>
        <taxon>Embryophyta</taxon>
        <taxon>Tracheophyta</taxon>
        <taxon>Spermatophyta</taxon>
        <taxon>Magnoliopsida</taxon>
        <taxon>eudicotyledons</taxon>
        <taxon>Gunneridae</taxon>
        <taxon>Pentapetalae</taxon>
        <taxon>rosids</taxon>
        <taxon>malvids</taxon>
        <taxon>Sapindales</taxon>
        <taxon>Anacardiaceae</taxon>
        <taxon>Pistacia</taxon>
    </lineage>
</organism>